<evidence type="ECO:0000256" key="1">
    <source>
        <dbReference type="SAM" id="Coils"/>
    </source>
</evidence>
<dbReference type="PANTHER" id="PTHR16155">
    <property type="entry name" value="DED DOMAIN-CONTAINING PROTEIN"/>
    <property type="match status" value="1"/>
</dbReference>
<keyword evidence="5" id="KW-1185">Reference proteome</keyword>
<feature type="region of interest" description="Disordered" evidence="2">
    <location>
        <begin position="89"/>
        <end position="135"/>
    </location>
</feature>
<dbReference type="Proteomes" id="UP001066276">
    <property type="component" value="Chromosome 10"/>
</dbReference>
<dbReference type="SUPFAM" id="SSF47769">
    <property type="entry name" value="SAM/Pointed domain"/>
    <property type="match status" value="1"/>
</dbReference>
<dbReference type="PANTHER" id="PTHR16155:SF18">
    <property type="entry name" value="STERILE ALPHA MOTIF DOMAIN-CONTAINING PROTEIN 9-LIKE"/>
    <property type="match status" value="1"/>
</dbReference>
<name>A0AAV7MC88_PLEWA</name>
<evidence type="ECO:0000313" key="5">
    <source>
        <dbReference type="Proteomes" id="UP001066276"/>
    </source>
</evidence>
<evidence type="ECO:0000259" key="3">
    <source>
        <dbReference type="PROSITE" id="PS50105"/>
    </source>
</evidence>
<comment type="caution">
    <text evidence="4">The sequence shown here is derived from an EMBL/GenBank/DDBJ whole genome shotgun (WGS) entry which is preliminary data.</text>
</comment>
<feature type="compositionally biased region" description="Low complexity" evidence="2">
    <location>
        <begin position="121"/>
        <end position="135"/>
    </location>
</feature>
<proteinExistence type="predicted"/>
<sequence length="1613" mass="187704">MSLHDGLPANADEWTKEHVRKWMTQTLSMDEKYSEILYNEEVNGEYLKLMDSPDLKQMGIPLGPAKKITQKFKELHSITCKTVSAAGGQGSGENFQNIKESEVKSTKKKKKKAKHCETQADSFTGTTQDTTDSSGKTDVTESNLCKLKEETFVSKTLCSDQPQMPTCMPYPFDDFHSSKRYIEHHIIFTPETGPLNHIDPVHEFKLFTNTCNATEDDIKIKFCNETFRFAAACMNSRTNGTIHFGVRDKPHGEIVGVELENKGLIIDWFNQMLMYYFDVKCENQSQLEDAKKCIRAPRFVEVLKKNDIPSNRFVIEVDVVPKYFVIQGKTFFTCQQIPKESKSESKREYKKSEEMCCFVREGASSKDIFANIMRKGADYKRYIANRESLDKCRKKAEDEIRQSKKIKEEEGLKLVRMITGNRDKLDNSYYKWYILVSNKCHLNLISHLNFLKVIQWFAVFEFDPESEMNGVCKSYREERAANLHFPSQFQDVDESTTDKIEKLKLYQQTSWIFCNGRTDLDSEDYKPLEPMLWRKERAAEVKKLISFFSRKDIMERGRFLVVFLMLSEINDPMDPIIDIFRAFYEELNGTNDILCLCENEQTGQRWKDLQSNYDISERCICNLSLEEINGTILKLKSVRKTSHRFLPSTGSSSSLLQRKDEDVMAALEILCENECEDTEIEKDQEQFCAFKKTEEERFYRGGNVTWWNFYFSAKHHSVPFIKRDSYEILEDLIMSWSRFEKQMCVKIITLYHHPGCGGTTLCKHLLWDLKKKFRCAILKNQTADFAEIGRQITHLATYSFSKPSDYFPVLLLVDDLEEDENVYILQNSIQAAAADKYIRYEKPVVIILNCMRSQNPDSSSKNYSTNSVALTNVLSQQEQRAFANKLKEIEVNHQRPEHFYSFMIMKSNFDKQYIHKMVRNTLKGLNKESKEARLISYLALLNSYVKGSTISLSQCAEFLGITDKKCYWGNESVEDKMDPYYCILISIDVEDYGRYQGLRLIHQLIADQCLEELRLTYHLNKSTIMLQLLEKECMFHKIGIGRDPFLQNLQSMLVTRQRKEHGDDADTLFSPLIEAIQEEEGTSEVENVLVKGTDIFKQNPFITQALARHLYIREKNFSKAIGYAKKAKKIAPDNSFLSDTLGQAYKAQLKCWMDDNVKKTTITGEELKNLLDIAVSASEAFKESQEQTEKKENLRDEWQNQKNKRKYEMYNTAGFLGQIEVCQYIISILELVPCFHKSDSLSTAHMIRYLSGSCDLPRDNNEGSDTAYLEVLKEYHHFLNNLKFNMKKSFDFFDDYFVHFKPRNILRESAEIKIRKKVSDFFKKYTHMFLNCSLLGSKPVNRKNSTVLQIVQYRADLEASKADRFAGLLEYLNGHEKDKNKIEDIVNKYEFLLQQTTDKNISRDKQNFVIANIILNCINPSSNKVCKITVLKKHLREVLGLVGTDHRYSEPYFLASLLFWPSTQQNPLDDDSMLLEKYVYSMKNLFKKHYDHMCRSKQPIAHFYLGKGRELNRFIHKGKIDQVFSNLPARDLYSLWQTGEIWRDKDVEKRLLRLTGRTENDLVYVECGSDEKIKIPVRPVYLGQLRSGRSIEKVSFYLGFSIEGLIAYDIQSI</sequence>
<gene>
    <name evidence="4" type="ORF">NDU88_006444</name>
</gene>
<dbReference type="GO" id="GO:0005737">
    <property type="term" value="C:cytoplasm"/>
    <property type="evidence" value="ECO:0007669"/>
    <property type="project" value="TreeGrafter"/>
</dbReference>
<dbReference type="InterPro" id="IPR013761">
    <property type="entry name" value="SAM/pointed_sf"/>
</dbReference>
<evidence type="ECO:0000313" key="4">
    <source>
        <dbReference type="EMBL" id="KAJ1101376.1"/>
    </source>
</evidence>
<evidence type="ECO:0000256" key="2">
    <source>
        <dbReference type="SAM" id="MobiDB-lite"/>
    </source>
</evidence>
<keyword evidence="1" id="KW-0175">Coiled coil</keyword>
<feature type="domain" description="SAM" evidence="3">
    <location>
        <begin position="14"/>
        <end position="60"/>
    </location>
</feature>
<dbReference type="InterPro" id="IPR001660">
    <property type="entry name" value="SAM"/>
</dbReference>
<dbReference type="EMBL" id="JANPWB010000014">
    <property type="protein sequence ID" value="KAJ1101376.1"/>
    <property type="molecule type" value="Genomic_DNA"/>
</dbReference>
<reference evidence="4" key="1">
    <citation type="journal article" date="2022" name="bioRxiv">
        <title>Sequencing and chromosome-scale assembly of the giantPleurodeles waltlgenome.</title>
        <authorList>
            <person name="Brown T."/>
            <person name="Elewa A."/>
            <person name="Iarovenko S."/>
            <person name="Subramanian E."/>
            <person name="Araus A.J."/>
            <person name="Petzold A."/>
            <person name="Susuki M."/>
            <person name="Suzuki K.-i.T."/>
            <person name="Hayashi T."/>
            <person name="Toyoda A."/>
            <person name="Oliveira C."/>
            <person name="Osipova E."/>
            <person name="Leigh N.D."/>
            <person name="Simon A."/>
            <person name="Yun M.H."/>
        </authorList>
    </citation>
    <scope>NUCLEOTIDE SEQUENCE</scope>
    <source>
        <strain evidence="4">20211129_DDA</strain>
        <tissue evidence="4">Liver</tissue>
    </source>
</reference>
<dbReference type="Pfam" id="PF00536">
    <property type="entry name" value="SAM_1"/>
    <property type="match status" value="1"/>
</dbReference>
<dbReference type="InterPro" id="IPR011990">
    <property type="entry name" value="TPR-like_helical_dom_sf"/>
</dbReference>
<dbReference type="Gene3D" id="1.25.40.10">
    <property type="entry name" value="Tetratricopeptide repeat domain"/>
    <property type="match status" value="1"/>
</dbReference>
<dbReference type="Gene3D" id="1.10.150.50">
    <property type="entry name" value="Transcription Factor, Ets-1"/>
    <property type="match status" value="1"/>
</dbReference>
<feature type="coiled-coil region" evidence="1">
    <location>
        <begin position="1177"/>
        <end position="1204"/>
    </location>
</feature>
<accession>A0AAV7MC88</accession>
<organism evidence="4 5">
    <name type="scientific">Pleurodeles waltl</name>
    <name type="common">Iberian ribbed newt</name>
    <dbReference type="NCBI Taxonomy" id="8319"/>
    <lineage>
        <taxon>Eukaryota</taxon>
        <taxon>Metazoa</taxon>
        <taxon>Chordata</taxon>
        <taxon>Craniata</taxon>
        <taxon>Vertebrata</taxon>
        <taxon>Euteleostomi</taxon>
        <taxon>Amphibia</taxon>
        <taxon>Batrachia</taxon>
        <taxon>Caudata</taxon>
        <taxon>Salamandroidea</taxon>
        <taxon>Salamandridae</taxon>
        <taxon>Pleurodelinae</taxon>
        <taxon>Pleurodeles</taxon>
    </lineage>
</organism>
<dbReference type="PROSITE" id="PS50105">
    <property type="entry name" value="SAM_DOMAIN"/>
    <property type="match status" value="1"/>
</dbReference>
<protein>
    <recommendedName>
        <fullName evidence="3">SAM domain-containing protein</fullName>
    </recommendedName>
</protein>